<comment type="subcellular location">
    <subcellularLocation>
        <location evidence="9">Cell membrane</location>
        <topology evidence="9">Multi-pass membrane protein</topology>
    </subcellularLocation>
    <subcellularLocation>
        <location evidence="1">Membrane</location>
        <topology evidence="1">Multi-pass membrane protein</topology>
    </subcellularLocation>
</comment>
<proteinExistence type="inferred from homology"/>
<comment type="subunit">
    <text evidence="9">Homodimer.</text>
</comment>
<gene>
    <name evidence="11" type="primary">mgtE</name>
    <name evidence="11" type="ORF">CFOLD11_26710</name>
</gene>
<dbReference type="GO" id="GO:0015095">
    <property type="term" value="F:magnesium ion transmembrane transporter activity"/>
    <property type="evidence" value="ECO:0007669"/>
    <property type="project" value="UniProtKB-UniRule"/>
</dbReference>
<dbReference type="EMBL" id="BQXY01000004">
    <property type="protein sequence ID" value="GKU25845.1"/>
    <property type="molecule type" value="Genomic_DNA"/>
</dbReference>
<dbReference type="Pfam" id="PF01769">
    <property type="entry name" value="MgtE"/>
    <property type="match status" value="1"/>
</dbReference>
<dbReference type="Proteomes" id="UP001057868">
    <property type="component" value="Unassembled WGS sequence"/>
</dbReference>
<evidence type="ECO:0000256" key="9">
    <source>
        <dbReference type="RuleBase" id="RU362011"/>
    </source>
</evidence>
<evidence type="ECO:0000313" key="11">
    <source>
        <dbReference type="EMBL" id="GKU25845.1"/>
    </source>
</evidence>
<evidence type="ECO:0000256" key="2">
    <source>
        <dbReference type="ARBA" id="ARBA00009749"/>
    </source>
</evidence>
<keyword evidence="9" id="KW-1003">Cell membrane</keyword>
<comment type="caution">
    <text evidence="11">The sequence shown here is derived from an EMBL/GenBank/DDBJ whole genome shotgun (WGS) entry which is preliminary data.</text>
</comment>
<protein>
    <recommendedName>
        <fullName evidence="9">Magnesium transporter MgtE</fullName>
    </recommendedName>
</protein>
<accession>A0A9W6DAY1</accession>
<keyword evidence="7 9" id="KW-0472">Membrane</keyword>
<comment type="similarity">
    <text evidence="2 9">Belongs to the SLC41A transporter family.</text>
</comment>
<evidence type="ECO:0000313" key="12">
    <source>
        <dbReference type="Proteomes" id="UP001057868"/>
    </source>
</evidence>
<evidence type="ECO:0000256" key="4">
    <source>
        <dbReference type="ARBA" id="ARBA00022692"/>
    </source>
</evidence>
<feature type="domain" description="CBS" evidence="10">
    <location>
        <begin position="198"/>
        <end position="256"/>
    </location>
</feature>
<dbReference type="InterPro" id="IPR006668">
    <property type="entry name" value="Mg_transptr_MgtE_intracell_dom"/>
</dbReference>
<sequence length="446" mass="49300">MKTFDKEEVKEILLTQSLEGLEKLLEEVHPVDILDVLRELDDEKYSILKKLPNWLVADIFEEMDEDEQQEALELFSELEQFKILNEMSSDEITDLLGNLEPDKVDRFLGNIDKEDAEEVKELLTYEEDTAGGIMATEFIAIKENMTVKETLSYLQTTGVEAETVYYLYVLDSNGILTGILSLRDLVIASFDTKISSIMTTSVKSVPVHMDQEEVANIFQKYGFQAMPVIDDLGEMLGVVTFDDIIDIVRQEDNEDIYRLGGLNEGEAVDGSVMNSVRSRLPWLLVNLITAIIAGATVGLFSSTIDKLVILATFNPIIAGMGGNAGTQSLTLIVRGIALGELNKENAKRVFLKEVIAGLFNGIAIGIVVAILGFIWANKPVFGLVVGIAMILNMSLATVVGYLVPVILKKLNIDPALASAVFVTTFTDVCGFFFFLGLATMFLKYLM</sequence>
<dbReference type="Gene3D" id="1.10.357.20">
    <property type="entry name" value="SLC41 divalent cation transporters, integral membrane domain"/>
    <property type="match status" value="1"/>
</dbReference>
<evidence type="ECO:0000256" key="7">
    <source>
        <dbReference type="ARBA" id="ARBA00023136"/>
    </source>
</evidence>
<dbReference type="InterPro" id="IPR006669">
    <property type="entry name" value="MgtE_transporter"/>
</dbReference>
<dbReference type="SUPFAM" id="SSF158791">
    <property type="entry name" value="MgtE N-terminal domain-like"/>
    <property type="match status" value="1"/>
</dbReference>
<keyword evidence="12" id="KW-1185">Reference proteome</keyword>
<evidence type="ECO:0000259" key="10">
    <source>
        <dbReference type="PROSITE" id="PS51371"/>
    </source>
</evidence>
<reference evidence="11" key="1">
    <citation type="journal article" date="2023" name="Int. J. Syst. Evol. Microbiol.">
        <title>&lt;i&gt;Clostridium folliculivorans&lt;/i&gt; sp. nov., isolated from soil samples of an organic paddy in Japan.</title>
        <authorList>
            <person name="Tazawa J."/>
            <person name="Kobayashi H."/>
            <person name="Tanizawa Y."/>
            <person name="Uchino A."/>
            <person name="Tanaka F."/>
            <person name="Urashima Y."/>
            <person name="Miura S."/>
            <person name="Sakamoto M."/>
            <person name="Ohkuma M."/>
            <person name="Tohno M."/>
        </authorList>
    </citation>
    <scope>NUCLEOTIDE SEQUENCE</scope>
    <source>
        <strain evidence="11">D1-1</strain>
    </source>
</reference>
<dbReference type="SMART" id="SM00924">
    <property type="entry name" value="MgtE_N"/>
    <property type="match status" value="1"/>
</dbReference>
<comment type="caution">
    <text evidence="9">Lacks conserved residue(s) required for the propagation of feature annotation.</text>
</comment>
<keyword evidence="6 9" id="KW-1133">Transmembrane helix</keyword>
<keyword evidence="4 9" id="KW-0812">Transmembrane</keyword>
<evidence type="ECO:0000256" key="8">
    <source>
        <dbReference type="PROSITE-ProRule" id="PRU00703"/>
    </source>
</evidence>
<comment type="function">
    <text evidence="9">Acts as a magnesium transporter.</text>
</comment>
<evidence type="ECO:0000256" key="3">
    <source>
        <dbReference type="ARBA" id="ARBA00022448"/>
    </source>
</evidence>
<keyword evidence="3 9" id="KW-0813">Transport</keyword>
<dbReference type="SUPFAM" id="SSF161093">
    <property type="entry name" value="MgtE membrane domain-like"/>
    <property type="match status" value="1"/>
</dbReference>
<dbReference type="Pfam" id="PF03448">
    <property type="entry name" value="MgtE_N"/>
    <property type="match status" value="1"/>
</dbReference>
<dbReference type="SUPFAM" id="SSF54631">
    <property type="entry name" value="CBS-domain pair"/>
    <property type="match status" value="1"/>
</dbReference>
<dbReference type="InterPro" id="IPR000644">
    <property type="entry name" value="CBS_dom"/>
</dbReference>
<evidence type="ECO:0000256" key="6">
    <source>
        <dbReference type="ARBA" id="ARBA00022989"/>
    </source>
</evidence>
<dbReference type="SMART" id="SM00116">
    <property type="entry name" value="CBS"/>
    <property type="match status" value="2"/>
</dbReference>
<dbReference type="InterPro" id="IPR036739">
    <property type="entry name" value="SLC41_membr_dom_sf"/>
</dbReference>
<dbReference type="RefSeq" id="WP_261852790.1">
    <property type="nucleotide sequence ID" value="NZ_BQXY01000004.1"/>
</dbReference>
<keyword evidence="9" id="KW-0479">Metal-binding</keyword>
<keyword evidence="5 9" id="KW-0460">Magnesium</keyword>
<dbReference type="AlphaFoldDB" id="A0A9W6DAY1"/>
<dbReference type="Gene3D" id="1.25.60.10">
    <property type="entry name" value="MgtE N-terminal domain-like"/>
    <property type="match status" value="1"/>
</dbReference>
<dbReference type="InterPro" id="IPR046342">
    <property type="entry name" value="CBS_dom_sf"/>
</dbReference>
<dbReference type="NCBIfam" id="TIGR00400">
    <property type="entry name" value="mgtE"/>
    <property type="match status" value="1"/>
</dbReference>
<feature type="transmembrane region" description="Helical" evidence="9">
    <location>
        <begin position="415"/>
        <end position="442"/>
    </location>
</feature>
<dbReference type="Pfam" id="PF00571">
    <property type="entry name" value="CBS"/>
    <property type="match status" value="2"/>
</dbReference>
<dbReference type="PROSITE" id="PS51371">
    <property type="entry name" value="CBS"/>
    <property type="match status" value="2"/>
</dbReference>
<dbReference type="GO" id="GO:0046872">
    <property type="term" value="F:metal ion binding"/>
    <property type="evidence" value="ECO:0007669"/>
    <property type="project" value="UniProtKB-KW"/>
</dbReference>
<feature type="transmembrane region" description="Helical" evidence="9">
    <location>
        <begin position="381"/>
        <end position="403"/>
    </location>
</feature>
<evidence type="ECO:0000256" key="1">
    <source>
        <dbReference type="ARBA" id="ARBA00004141"/>
    </source>
</evidence>
<name>A0A9W6DAY1_9CLOT</name>
<dbReference type="Gene3D" id="3.10.580.10">
    <property type="entry name" value="CBS-domain"/>
    <property type="match status" value="1"/>
</dbReference>
<feature type="transmembrane region" description="Helical" evidence="9">
    <location>
        <begin position="280"/>
        <end position="301"/>
    </location>
</feature>
<dbReference type="InterPro" id="IPR006667">
    <property type="entry name" value="SLC41_membr_dom"/>
</dbReference>
<organism evidence="11 12">
    <name type="scientific">Clostridium folliculivorans</name>
    <dbReference type="NCBI Taxonomy" id="2886038"/>
    <lineage>
        <taxon>Bacteria</taxon>
        <taxon>Bacillati</taxon>
        <taxon>Bacillota</taxon>
        <taxon>Clostridia</taxon>
        <taxon>Eubacteriales</taxon>
        <taxon>Clostridiaceae</taxon>
        <taxon>Clostridium</taxon>
    </lineage>
</organism>
<dbReference type="InterPro" id="IPR038076">
    <property type="entry name" value="MgtE_N_sf"/>
</dbReference>
<dbReference type="PANTHER" id="PTHR43773">
    <property type="entry name" value="MAGNESIUM TRANSPORTER MGTE"/>
    <property type="match status" value="1"/>
</dbReference>
<keyword evidence="8" id="KW-0129">CBS domain</keyword>
<dbReference type="PANTHER" id="PTHR43773:SF1">
    <property type="entry name" value="MAGNESIUM TRANSPORTER MGTE"/>
    <property type="match status" value="1"/>
</dbReference>
<dbReference type="GO" id="GO:0005886">
    <property type="term" value="C:plasma membrane"/>
    <property type="evidence" value="ECO:0007669"/>
    <property type="project" value="UniProtKB-SubCell"/>
</dbReference>
<evidence type="ECO:0000256" key="5">
    <source>
        <dbReference type="ARBA" id="ARBA00022842"/>
    </source>
</evidence>
<feature type="transmembrane region" description="Helical" evidence="9">
    <location>
        <begin position="354"/>
        <end position="375"/>
    </location>
</feature>
<dbReference type="CDD" id="cd04606">
    <property type="entry name" value="CBS_pair_Mg_transporter"/>
    <property type="match status" value="1"/>
</dbReference>
<feature type="domain" description="CBS" evidence="10">
    <location>
        <begin position="134"/>
        <end position="196"/>
    </location>
</feature>